<proteinExistence type="predicted"/>
<dbReference type="InterPro" id="IPR019734">
    <property type="entry name" value="TPR_rpt"/>
</dbReference>
<feature type="transmembrane region" description="Helical" evidence="1">
    <location>
        <begin position="12"/>
        <end position="37"/>
    </location>
</feature>
<keyword evidence="1" id="KW-0472">Membrane</keyword>
<evidence type="ECO:0000256" key="1">
    <source>
        <dbReference type="SAM" id="Phobius"/>
    </source>
</evidence>
<dbReference type="Gene3D" id="1.25.40.10">
    <property type="entry name" value="Tetratricopeptide repeat domain"/>
    <property type="match status" value="1"/>
</dbReference>
<keyword evidence="1" id="KW-1133">Transmembrane helix</keyword>
<dbReference type="SUPFAM" id="SSF48452">
    <property type="entry name" value="TPR-like"/>
    <property type="match status" value="1"/>
</dbReference>
<dbReference type="InterPro" id="IPR036034">
    <property type="entry name" value="PDZ_sf"/>
</dbReference>
<dbReference type="Proteomes" id="UP001204798">
    <property type="component" value="Unassembled WGS sequence"/>
</dbReference>
<gene>
    <name evidence="2" type="ORF">M2350_000285</name>
</gene>
<dbReference type="SMART" id="SM00028">
    <property type="entry name" value="TPR"/>
    <property type="match status" value="2"/>
</dbReference>
<keyword evidence="1" id="KW-0812">Transmembrane</keyword>
<evidence type="ECO:0000313" key="3">
    <source>
        <dbReference type="Proteomes" id="UP001204798"/>
    </source>
</evidence>
<dbReference type="PROSITE" id="PS51257">
    <property type="entry name" value="PROKAR_LIPOPROTEIN"/>
    <property type="match status" value="1"/>
</dbReference>
<keyword evidence="3" id="KW-1185">Reference proteome</keyword>
<dbReference type="Gene3D" id="2.30.42.10">
    <property type="match status" value="1"/>
</dbReference>
<evidence type="ECO:0000313" key="2">
    <source>
        <dbReference type="EMBL" id="MCS3917888.1"/>
    </source>
</evidence>
<sequence length="480" mass="55542">MQRSSNIPRWLWWFLGCSVVVGFIVLCSCGIGGFFAYRFYRETVGPPITLADVKRMLPDLPIYPNAELDERLTNLPTSRVVTSIFTEDRFVLYLVFQTQDSLEKVFEWYRREMEQRGWREVPLPKTQIPEWAKRIGGIGTLLSTYFSRGGNQVFFQTMSAATTGRNSFALHCFVVGIPDWEMKRLEEQVKRDPDDSEAWASLAFGYFCAGKWAESQKALKEALEKSKTRPIRSLRAQRRLANLLLWVGDDPKVLPIVRSYSDYTFDFQFPLAKMLFRLKRWQEAEQTLTSALATLTPGYEEWRDWLHILRGIARWNQGKRKEAIEDFDRAYRLDKNWVGAIVWAYGQMGNLAKAKQILQEAAKANIPFAQIHPRKGRKAVWLGILPIGEPYWLSGRWMEGVGIKGNWAVEILCFPTRNAPKLNGAIVFAINGQPIRNWREYWERLSAMTEKAKVGDKVTFSVWRNGKFENVEAVFEPLLP</sequence>
<reference evidence="2 3" key="1">
    <citation type="submission" date="2022-08" db="EMBL/GenBank/DDBJ databases">
        <title>Bacterial and archaeal communities from various locations to study Microbial Dark Matter (Phase II).</title>
        <authorList>
            <person name="Stepanauskas R."/>
        </authorList>
    </citation>
    <scope>NUCLEOTIDE SEQUENCE [LARGE SCALE GENOMIC DNA]</scope>
    <source>
        <strain evidence="2 3">PD1</strain>
    </source>
</reference>
<organism evidence="2 3">
    <name type="scientific">Candidatus Fervidibacter sacchari</name>
    <dbReference type="NCBI Taxonomy" id="1448929"/>
    <lineage>
        <taxon>Bacteria</taxon>
        <taxon>Candidatus Fervidibacterota</taxon>
        <taxon>Candidatus Fervidibacter</taxon>
    </lineage>
</organism>
<dbReference type="SUPFAM" id="SSF50156">
    <property type="entry name" value="PDZ domain-like"/>
    <property type="match status" value="1"/>
</dbReference>
<dbReference type="RefSeq" id="WP_259092591.1">
    <property type="nucleotide sequence ID" value="NZ_CP130454.1"/>
</dbReference>
<name>A0ABT2EIW0_9BACT</name>
<dbReference type="InterPro" id="IPR011990">
    <property type="entry name" value="TPR-like_helical_dom_sf"/>
</dbReference>
<comment type="caution">
    <text evidence="2">The sequence shown here is derived from an EMBL/GenBank/DDBJ whole genome shotgun (WGS) entry which is preliminary data.</text>
</comment>
<dbReference type="EMBL" id="JANUCP010000001">
    <property type="protein sequence ID" value="MCS3917888.1"/>
    <property type="molecule type" value="Genomic_DNA"/>
</dbReference>
<accession>A0ABT2EIW0</accession>
<protein>
    <submittedName>
        <fullName evidence="2">Tetratricopeptide (TPR) repeat protein</fullName>
    </submittedName>
</protein>